<keyword evidence="5 6" id="KW-0472">Membrane</keyword>
<comment type="subcellular location">
    <subcellularLocation>
        <location evidence="1">Membrane</location>
        <topology evidence="1">Multi-pass membrane protein</topology>
    </subcellularLocation>
</comment>
<feature type="transmembrane region" description="Helical" evidence="6">
    <location>
        <begin position="246"/>
        <end position="268"/>
    </location>
</feature>
<protein>
    <submittedName>
        <fullName evidence="7">AI-2E family transporter</fullName>
    </submittedName>
</protein>
<accession>A0ABV4HZ12</accession>
<sequence>MSVPEHVVDLSGRAGPTRWPRGVTLLVGLAAIVAVVAGLRAFASVLGPVVLALVLVVVVHPVRTRLQRVRWLPGWVGHVVVLLLLYGVLLGAGAAAAWSVYQLAATLPGYAPRFAQLQIDGLRLLQQVGIGQSQISQALASVDTGRVVGLAETALMQVGSGLSTLGFLLFLMFFLALDAAVFPRLLAQATWTHPDIVSALVGFAAGTRRFIVVSTVFGAVVAVLDVGVLSWLAVPLPLLWGLWSFLTNYVANIGFFLGLAPPALLALLANGPENALAVVVAYTVLNVVIQGLVQPSIVGGAVGLSTTLTFLSVVVWGFALGAVGALLAVPLSLFVRAVMVDADRSAHWLLPIIAGNPRGVRLRRPRRWRADPLPVPEREPVSPE</sequence>
<evidence type="ECO:0000256" key="3">
    <source>
        <dbReference type="ARBA" id="ARBA00022692"/>
    </source>
</evidence>
<proteinExistence type="inferred from homology"/>
<dbReference type="Pfam" id="PF01594">
    <property type="entry name" value="AI-2E_transport"/>
    <property type="match status" value="1"/>
</dbReference>
<feature type="transmembrane region" description="Helical" evidence="6">
    <location>
        <begin position="154"/>
        <end position="177"/>
    </location>
</feature>
<dbReference type="Proteomes" id="UP001566476">
    <property type="component" value="Unassembled WGS sequence"/>
</dbReference>
<keyword evidence="3 6" id="KW-0812">Transmembrane</keyword>
<dbReference type="RefSeq" id="WP_370717687.1">
    <property type="nucleotide sequence ID" value="NZ_JBGGTQ010000002.1"/>
</dbReference>
<evidence type="ECO:0000256" key="5">
    <source>
        <dbReference type="ARBA" id="ARBA00023136"/>
    </source>
</evidence>
<evidence type="ECO:0000256" key="1">
    <source>
        <dbReference type="ARBA" id="ARBA00004141"/>
    </source>
</evidence>
<feature type="transmembrane region" description="Helical" evidence="6">
    <location>
        <begin position="75"/>
        <end position="101"/>
    </location>
</feature>
<evidence type="ECO:0000256" key="2">
    <source>
        <dbReference type="ARBA" id="ARBA00009773"/>
    </source>
</evidence>
<evidence type="ECO:0000313" key="8">
    <source>
        <dbReference type="Proteomes" id="UP001566476"/>
    </source>
</evidence>
<evidence type="ECO:0000256" key="6">
    <source>
        <dbReference type="SAM" id="Phobius"/>
    </source>
</evidence>
<comment type="similarity">
    <text evidence="2">Belongs to the autoinducer-2 exporter (AI-2E) (TC 2.A.86) family.</text>
</comment>
<keyword evidence="4 6" id="KW-1133">Transmembrane helix</keyword>
<evidence type="ECO:0000256" key="4">
    <source>
        <dbReference type="ARBA" id="ARBA00022989"/>
    </source>
</evidence>
<comment type="caution">
    <text evidence="7">The sequence shown here is derived from an EMBL/GenBank/DDBJ whole genome shotgun (WGS) entry which is preliminary data.</text>
</comment>
<reference evidence="7 8" key="1">
    <citation type="submission" date="2024-07" db="EMBL/GenBank/DDBJ databases">
        <authorList>
            <person name="Thanompreechachai J."/>
            <person name="Duangmal K."/>
        </authorList>
    </citation>
    <scope>NUCLEOTIDE SEQUENCE [LARGE SCALE GENOMIC DNA]</scope>
    <source>
        <strain evidence="7 8">TBRC 1896</strain>
    </source>
</reference>
<feature type="transmembrane region" description="Helical" evidence="6">
    <location>
        <begin position="275"/>
        <end position="293"/>
    </location>
</feature>
<feature type="transmembrane region" description="Helical" evidence="6">
    <location>
        <begin position="313"/>
        <end position="335"/>
    </location>
</feature>
<feature type="transmembrane region" description="Helical" evidence="6">
    <location>
        <begin position="45"/>
        <end position="63"/>
    </location>
</feature>
<dbReference type="EMBL" id="JBGGTQ010000002">
    <property type="protein sequence ID" value="MEZ0491656.1"/>
    <property type="molecule type" value="Genomic_DNA"/>
</dbReference>
<feature type="transmembrane region" description="Helical" evidence="6">
    <location>
        <begin position="210"/>
        <end position="234"/>
    </location>
</feature>
<keyword evidence="8" id="KW-1185">Reference proteome</keyword>
<name>A0ABV4HZ12_9ACTN</name>
<dbReference type="InterPro" id="IPR002549">
    <property type="entry name" value="AI-2E-like"/>
</dbReference>
<organism evidence="7 8">
    <name type="scientific">Kineococcus mangrovi</name>
    <dbReference type="NCBI Taxonomy" id="1660183"/>
    <lineage>
        <taxon>Bacteria</taxon>
        <taxon>Bacillati</taxon>
        <taxon>Actinomycetota</taxon>
        <taxon>Actinomycetes</taxon>
        <taxon>Kineosporiales</taxon>
        <taxon>Kineosporiaceae</taxon>
        <taxon>Kineococcus</taxon>
    </lineage>
</organism>
<evidence type="ECO:0000313" key="7">
    <source>
        <dbReference type="EMBL" id="MEZ0491656.1"/>
    </source>
</evidence>
<gene>
    <name evidence="7" type="ORF">AB2L28_05340</name>
</gene>